<gene>
    <name evidence="3" type="ORF">Adt_39060</name>
</gene>
<dbReference type="Proteomes" id="UP001604336">
    <property type="component" value="Unassembled WGS sequence"/>
</dbReference>
<organism evidence="3 4">
    <name type="scientific">Abeliophyllum distichum</name>
    <dbReference type="NCBI Taxonomy" id="126358"/>
    <lineage>
        <taxon>Eukaryota</taxon>
        <taxon>Viridiplantae</taxon>
        <taxon>Streptophyta</taxon>
        <taxon>Embryophyta</taxon>
        <taxon>Tracheophyta</taxon>
        <taxon>Spermatophyta</taxon>
        <taxon>Magnoliopsida</taxon>
        <taxon>eudicotyledons</taxon>
        <taxon>Gunneridae</taxon>
        <taxon>Pentapetalae</taxon>
        <taxon>asterids</taxon>
        <taxon>lamiids</taxon>
        <taxon>Lamiales</taxon>
        <taxon>Oleaceae</taxon>
        <taxon>Forsythieae</taxon>
        <taxon>Abeliophyllum</taxon>
    </lineage>
</organism>
<sequence>MLFLRIQLGRSGDDKEDASKNKPKRSTFEMKRTGKRVAEAIIDYRATQTSKKDHLEYLVTWSGCCSKENTWEIVKDLGAFKHLLEEYHAKMAPKTSPNQMGEM</sequence>
<name>A0ABD1Q4Y0_9LAMI</name>
<evidence type="ECO:0000313" key="3">
    <source>
        <dbReference type="EMBL" id="KAL2470924.1"/>
    </source>
</evidence>
<dbReference type="InterPro" id="IPR000953">
    <property type="entry name" value="Chromo/chromo_shadow_dom"/>
</dbReference>
<reference evidence="4" key="1">
    <citation type="submission" date="2024-07" db="EMBL/GenBank/DDBJ databases">
        <title>Two chromosome-level genome assemblies of Korean endemic species Abeliophyllum distichum and Forsythia ovata (Oleaceae).</title>
        <authorList>
            <person name="Jang H."/>
        </authorList>
    </citation>
    <scope>NUCLEOTIDE SEQUENCE [LARGE SCALE GENOMIC DNA]</scope>
</reference>
<dbReference type="EMBL" id="JBFOLK010000012">
    <property type="protein sequence ID" value="KAL2470924.1"/>
    <property type="molecule type" value="Genomic_DNA"/>
</dbReference>
<dbReference type="Gene3D" id="2.40.50.40">
    <property type="match status" value="1"/>
</dbReference>
<dbReference type="InterPro" id="IPR016197">
    <property type="entry name" value="Chromo-like_dom_sf"/>
</dbReference>
<comment type="caution">
    <text evidence="3">The sequence shown here is derived from an EMBL/GenBank/DDBJ whole genome shotgun (WGS) entry which is preliminary data.</text>
</comment>
<accession>A0ABD1Q4Y0</accession>
<proteinExistence type="predicted"/>
<feature type="region of interest" description="Disordered" evidence="1">
    <location>
        <begin position="8"/>
        <end position="30"/>
    </location>
</feature>
<dbReference type="InterPro" id="IPR023780">
    <property type="entry name" value="Chromo_domain"/>
</dbReference>
<evidence type="ECO:0000256" key="1">
    <source>
        <dbReference type="SAM" id="MobiDB-lite"/>
    </source>
</evidence>
<dbReference type="PROSITE" id="PS50013">
    <property type="entry name" value="CHROMO_2"/>
    <property type="match status" value="1"/>
</dbReference>
<evidence type="ECO:0000259" key="2">
    <source>
        <dbReference type="PROSITE" id="PS50013"/>
    </source>
</evidence>
<keyword evidence="4" id="KW-1185">Reference proteome</keyword>
<protein>
    <recommendedName>
        <fullName evidence="2">Chromo domain-containing protein</fullName>
    </recommendedName>
</protein>
<dbReference type="AlphaFoldDB" id="A0ABD1Q4Y0"/>
<dbReference type="Pfam" id="PF00385">
    <property type="entry name" value="Chromo"/>
    <property type="match status" value="1"/>
</dbReference>
<feature type="compositionally biased region" description="Basic and acidic residues" evidence="1">
    <location>
        <begin position="11"/>
        <end position="30"/>
    </location>
</feature>
<evidence type="ECO:0000313" key="4">
    <source>
        <dbReference type="Proteomes" id="UP001604336"/>
    </source>
</evidence>
<dbReference type="SUPFAM" id="SSF54160">
    <property type="entry name" value="Chromo domain-like"/>
    <property type="match status" value="1"/>
</dbReference>
<feature type="domain" description="Chromo" evidence="2">
    <location>
        <begin position="36"/>
        <end position="99"/>
    </location>
</feature>
<dbReference type="CDD" id="cd00024">
    <property type="entry name" value="CD_CSD"/>
    <property type="match status" value="1"/>
</dbReference>